<dbReference type="PROSITE" id="PS51643">
    <property type="entry name" value="HD_CAS3"/>
    <property type="match status" value="1"/>
</dbReference>
<dbReference type="GO" id="GO:0016787">
    <property type="term" value="F:hydrolase activity"/>
    <property type="evidence" value="ECO:0007669"/>
    <property type="project" value="UniProtKB-KW"/>
</dbReference>
<protein>
    <submittedName>
        <fullName evidence="12">CRISPR-associated helicase Cas3</fullName>
    </submittedName>
</protein>
<dbReference type="InterPro" id="IPR054712">
    <property type="entry name" value="Cas3-like_dom"/>
</dbReference>
<comment type="similarity">
    <text evidence="1">In the N-terminal section; belongs to the CRISPR-associated nuclease Cas3-HD family.</text>
</comment>
<dbReference type="InterPro" id="IPR027417">
    <property type="entry name" value="P-loop_NTPase"/>
</dbReference>
<dbReference type="PANTHER" id="PTHR47963:SF9">
    <property type="entry name" value="CRISPR-ASSOCIATED ENDONUCLEASE_HELICASE CAS3"/>
    <property type="match status" value="1"/>
</dbReference>
<dbReference type="Gene3D" id="1.10.3210.30">
    <property type="match status" value="1"/>
</dbReference>
<dbReference type="Pfam" id="PF18019">
    <property type="entry name" value="Cas3_HD"/>
    <property type="match status" value="1"/>
</dbReference>
<proteinExistence type="inferred from homology"/>
<dbReference type="Pfam" id="PF00270">
    <property type="entry name" value="DEAD"/>
    <property type="match status" value="1"/>
</dbReference>
<evidence type="ECO:0000313" key="12">
    <source>
        <dbReference type="EMBL" id="HHS28320.1"/>
    </source>
</evidence>
<evidence type="ECO:0000256" key="7">
    <source>
        <dbReference type="ARBA" id="ARBA00022806"/>
    </source>
</evidence>
<dbReference type="EMBL" id="DTGR01000024">
    <property type="protein sequence ID" value="HHS28320.1"/>
    <property type="molecule type" value="Genomic_DNA"/>
</dbReference>
<dbReference type="GO" id="GO:0003723">
    <property type="term" value="F:RNA binding"/>
    <property type="evidence" value="ECO:0007669"/>
    <property type="project" value="TreeGrafter"/>
</dbReference>
<keyword evidence="3" id="KW-0540">Nuclease</keyword>
<organism evidence="12">
    <name type="scientific">Desulfobacca acetoxidans</name>
    <dbReference type="NCBI Taxonomy" id="60893"/>
    <lineage>
        <taxon>Bacteria</taxon>
        <taxon>Pseudomonadati</taxon>
        <taxon>Thermodesulfobacteriota</taxon>
        <taxon>Desulfobaccia</taxon>
        <taxon>Desulfobaccales</taxon>
        <taxon>Desulfobaccaceae</taxon>
        <taxon>Desulfobacca</taxon>
    </lineage>
</organism>
<evidence type="ECO:0000259" key="11">
    <source>
        <dbReference type="PROSITE" id="PS51643"/>
    </source>
</evidence>
<keyword evidence="8" id="KW-0067">ATP-binding</keyword>
<evidence type="ECO:0000259" key="10">
    <source>
        <dbReference type="PROSITE" id="PS51192"/>
    </source>
</evidence>
<evidence type="ECO:0000256" key="8">
    <source>
        <dbReference type="ARBA" id="ARBA00022840"/>
    </source>
</evidence>
<dbReference type="CDD" id="cd17930">
    <property type="entry name" value="DEXHc_cas3"/>
    <property type="match status" value="1"/>
</dbReference>
<accession>A0A7V6A1A3</accession>
<dbReference type="InterPro" id="IPR011545">
    <property type="entry name" value="DEAD/DEAH_box_helicase_dom"/>
</dbReference>
<keyword evidence="5" id="KW-0547">Nucleotide-binding</keyword>
<dbReference type="InterPro" id="IPR050547">
    <property type="entry name" value="DEAD_box_RNA_helicases"/>
</dbReference>
<dbReference type="Gene3D" id="3.40.50.300">
    <property type="entry name" value="P-loop containing nucleotide triphosphate hydrolases"/>
    <property type="match status" value="2"/>
</dbReference>
<feature type="domain" description="HD Cas3-type" evidence="11">
    <location>
        <begin position="8"/>
        <end position="161"/>
    </location>
</feature>
<keyword evidence="7" id="KW-0347">Helicase</keyword>
<dbReference type="NCBIfam" id="TIGR01596">
    <property type="entry name" value="cas3_HD"/>
    <property type="match status" value="1"/>
</dbReference>
<evidence type="ECO:0000256" key="5">
    <source>
        <dbReference type="ARBA" id="ARBA00022741"/>
    </source>
</evidence>
<comment type="similarity">
    <text evidence="2">In the central section; belongs to the CRISPR-associated helicase Cas3 family.</text>
</comment>
<dbReference type="AlphaFoldDB" id="A0A7V6A1A3"/>
<comment type="caution">
    <text evidence="12">The sequence shown here is derived from an EMBL/GenBank/DDBJ whole genome shotgun (WGS) entry which is preliminary data.</text>
</comment>
<keyword evidence="4" id="KW-0479">Metal-binding</keyword>
<evidence type="ECO:0000256" key="3">
    <source>
        <dbReference type="ARBA" id="ARBA00022722"/>
    </source>
</evidence>
<evidence type="ECO:0000256" key="1">
    <source>
        <dbReference type="ARBA" id="ARBA00006847"/>
    </source>
</evidence>
<reference evidence="12" key="1">
    <citation type="journal article" date="2020" name="mSystems">
        <title>Genome- and Community-Level Interaction Insights into Carbon Utilization and Element Cycling Functions of Hydrothermarchaeota in Hydrothermal Sediment.</title>
        <authorList>
            <person name="Zhou Z."/>
            <person name="Liu Y."/>
            <person name="Xu W."/>
            <person name="Pan J."/>
            <person name="Luo Z.H."/>
            <person name="Li M."/>
        </authorList>
    </citation>
    <scope>NUCLEOTIDE SEQUENCE [LARGE SCALE GENOMIC DNA]</scope>
    <source>
        <strain evidence="12">SpSt-767</strain>
    </source>
</reference>
<evidence type="ECO:0000256" key="2">
    <source>
        <dbReference type="ARBA" id="ARBA00009046"/>
    </source>
</evidence>
<dbReference type="GO" id="GO:0051607">
    <property type="term" value="P:defense response to virus"/>
    <property type="evidence" value="ECO:0007669"/>
    <property type="project" value="UniProtKB-KW"/>
</dbReference>
<dbReference type="GO" id="GO:0003724">
    <property type="term" value="F:RNA helicase activity"/>
    <property type="evidence" value="ECO:0007669"/>
    <property type="project" value="TreeGrafter"/>
</dbReference>
<dbReference type="PROSITE" id="PS51192">
    <property type="entry name" value="HELICASE_ATP_BIND_1"/>
    <property type="match status" value="1"/>
</dbReference>
<dbReference type="GO" id="GO:0046872">
    <property type="term" value="F:metal ion binding"/>
    <property type="evidence" value="ECO:0007669"/>
    <property type="project" value="UniProtKB-KW"/>
</dbReference>
<dbReference type="PANTHER" id="PTHR47963">
    <property type="entry name" value="DEAD-BOX ATP-DEPENDENT RNA HELICASE 47, MITOCHONDRIAL"/>
    <property type="match status" value="1"/>
</dbReference>
<dbReference type="NCBIfam" id="TIGR01587">
    <property type="entry name" value="cas3_core"/>
    <property type="match status" value="1"/>
</dbReference>
<evidence type="ECO:0000256" key="4">
    <source>
        <dbReference type="ARBA" id="ARBA00022723"/>
    </source>
</evidence>
<dbReference type="InterPro" id="IPR014001">
    <property type="entry name" value="Helicase_ATP-bd"/>
</dbReference>
<keyword evidence="9" id="KW-0051">Antiviral defense</keyword>
<dbReference type="InterPro" id="IPR006483">
    <property type="entry name" value="CRISPR-assoc_Cas3_HD"/>
</dbReference>
<dbReference type="Pfam" id="PF22590">
    <property type="entry name" value="Cas3-like_C_2"/>
    <property type="match status" value="1"/>
</dbReference>
<evidence type="ECO:0000256" key="9">
    <source>
        <dbReference type="ARBA" id="ARBA00023118"/>
    </source>
</evidence>
<evidence type="ECO:0000256" key="6">
    <source>
        <dbReference type="ARBA" id="ARBA00022801"/>
    </source>
</evidence>
<dbReference type="SMART" id="SM00487">
    <property type="entry name" value="DEXDc"/>
    <property type="match status" value="1"/>
</dbReference>
<gene>
    <name evidence="12" type="primary">cas3</name>
    <name evidence="12" type="ORF">ENV52_01290</name>
</gene>
<dbReference type="SUPFAM" id="SSF109604">
    <property type="entry name" value="HD-domain/PDEase-like"/>
    <property type="match status" value="1"/>
</dbReference>
<dbReference type="CDD" id="cd09641">
    <property type="entry name" value="Cas3''_I"/>
    <property type="match status" value="1"/>
</dbReference>
<dbReference type="GO" id="GO:0004518">
    <property type="term" value="F:nuclease activity"/>
    <property type="evidence" value="ECO:0007669"/>
    <property type="project" value="UniProtKB-KW"/>
</dbReference>
<feature type="domain" description="Helicase ATP-binding" evidence="10">
    <location>
        <begin position="217"/>
        <end position="402"/>
    </location>
</feature>
<sequence>MYAHSANSRGEKHCLEHHLQEVAHLAETFANKFQAGPWGYLAGLLHDVGKLNPAFQDYLSRKISKGPDHSSAGAILAIRKKYWEGLVFLVSGHHGGLPSFSDIKQRLQEKLSEPAILEVCKKINQIITLPESLPLPQLNSSLQVEFFLRMLFSTLVDADFLDTENHFNAEKTAIRKKCYDLKELAKLLYQDQHQRYADCEPNLVNQARQEIYQECLKAASCHPGIFRLTVPTGGGKTRSALAFALEHAIRHRKHRVIVALPYTSIIDQTAQVYREILGADNVLEHHSAVAFSDREEDFLQNQWARLAAENWDAPVIVTTTVQLFESLLAHKPSACRKLHNLAQSIIILDEVQTLPTPVLAPILDVLQQLVDRYGVTLVLSTATQPALVNANSPYIKGLRGEIREVVPNPARFFQALKRVTYEWPPEAWSWERIAQEMMGAYQCLAVVNTKSDALTLLDAMEDPEALHLSTCLCMAHRRELIRDIKNRLADGRPCRVVATQVVEAGVDLDFPLVLRALAPLDRIVQAAGRCNREGRLAPADARVIVFRPEKGKLPPGDYRTGTDLAASLLGQRKVDLHDPKVYEAYFRQLYQAVDIDKHKINELRARLNFPEVAARFRLIEEDTVPLVVRWPREGSPVEKILAQLHTGSGANRGEARLLLRRLQPYLVNVRRRVLSDYQQQGLVRELPLGLWEWLGHYHQVRGLGDTTIDPEALVI</sequence>
<dbReference type="InterPro" id="IPR006474">
    <property type="entry name" value="Helicase_Cas3_CRISPR-ass_core"/>
</dbReference>
<keyword evidence="6" id="KW-0378">Hydrolase</keyword>
<name>A0A7V6A1A3_9BACT</name>
<dbReference type="SUPFAM" id="SSF52540">
    <property type="entry name" value="P-loop containing nucleoside triphosphate hydrolases"/>
    <property type="match status" value="1"/>
</dbReference>
<dbReference type="InterPro" id="IPR038257">
    <property type="entry name" value="CRISPR-assoc_Cas3_HD_sf"/>
</dbReference>
<dbReference type="GO" id="GO:0005524">
    <property type="term" value="F:ATP binding"/>
    <property type="evidence" value="ECO:0007669"/>
    <property type="project" value="UniProtKB-KW"/>
</dbReference>